<feature type="compositionally biased region" description="Low complexity" evidence="1">
    <location>
        <begin position="100"/>
        <end position="126"/>
    </location>
</feature>
<keyword evidence="2" id="KW-1133">Transmembrane helix</keyword>
<proteinExistence type="predicted"/>
<evidence type="ECO:0000313" key="5">
    <source>
        <dbReference type="Proteomes" id="UP000663583"/>
    </source>
</evidence>
<name>A0AAX1JCT9_9MYCO</name>
<keyword evidence="2" id="KW-0472">Membrane</keyword>
<dbReference type="InterPro" id="IPR007969">
    <property type="entry name" value="DUF732"/>
</dbReference>
<feature type="domain" description="DUF732" evidence="3">
    <location>
        <begin position="134"/>
        <end position="204"/>
    </location>
</feature>
<organism evidence="4 5">
    <name type="scientific">Mycobacterium kubicae</name>
    <dbReference type="NCBI Taxonomy" id="120959"/>
    <lineage>
        <taxon>Bacteria</taxon>
        <taxon>Bacillati</taxon>
        <taxon>Actinomycetota</taxon>
        <taxon>Actinomycetes</taxon>
        <taxon>Mycobacteriales</taxon>
        <taxon>Mycobacteriaceae</taxon>
        <taxon>Mycobacterium</taxon>
        <taxon>Mycobacterium simiae complex</taxon>
    </lineage>
</organism>
<protein>
    <submittedName>
        <fullName evidence="4">DUF732 domain-containing protein</fullName>
    </submittedName>
</protein>
<dbReference type="AlphaFoldDB" id="A0AAX1JCT9"/>
<keyword evidence="2" id="KW-0812">Transmembrane</keyword>
<dbReference type="KEGG" id="mku:I2456_07860"/>
<evidence type="ECO:0000259" key="3">
    <source>
        <dbReference type="Pfam" id="PF05305"/>
    </source>
</evidence>
<feature type="transmembrane region" description="Helical" evidence="2">
    <location>
        <begin position="73"/>
        <end position="94"/>
    </location>
</feature>
<evidence type="ECO:0000313" key="4">
    <source>
        <dbReference type="EMBL" id="QPI39369.1"/>
    </source>
</evidence>
<sequence length="212" mass="22010">MTVMAERVPPSDETAAVNAGETVAVPNATPTDAVELAWSSGDGFAVSEEPADDPKEPAPATVYQSWGTTVRNAVLLLVVGLGVAGLIFLGRWLLTSSESPTADKPATATQAPTTPATTAPPTADPASILSTADQDNTYVQALNDRGIAFANPDAAVYNGKMVCENIRLGMTVPQVVSAFQSSSPQFASNANAYVGISVRTYCPQYKNQVAGF</sequence>
<reference evidence="4" key="1">
    <citation type="submission" date="2020-11" db="EMBL/GenBank/DDBJ databases">
        <title>Intraspecies plasmid and genomic variation of Mycobacterium kubicae revealed by the complete genome sequences of two clinical isolates.</title>
        <authorList>
            <person name="Hendrix J.R."/>
            <person name="Epperson L.E."/>
            <person name="Honda J.R."/>
            <person name="Strong M."/>
        </authorList>
    </citation>
    <scope>NUCLEOTIDE SEQUENCE</scope>
    <source>
        <strain evidence="4">JCM 13573</strain>
    </source>
</reference>
<dbReference type="Pfam" id="PF05305">
    <property type="entry name" value="DUF732"/>
    <property type="match status" value="1"/>
</dbReference>
<dbReference type="Proteomes" id="UP000663583">
    <property type="component" value="Chromosome"/>
</dbReference>
<dbReference type="EMBL" id="CP065047">
    <property type="protein sequence ID" value="QPI39369.1"/>
    <property type="molecule type" value="Genomic_DNA"/>
</dbReference>
<accession>A0AAX1JCT9</accession>
<feature type="region of interest" description="Disordered" evidence="1">
    <location>
        <begin position="99"/>
        <end position="126"/>
    </location>
</feature>
<evidence type="ECO:0000256" key="1">
    <source>
        <dbReference type="SAM" id="MobiDB-lite"/>
    </source>
</evidence>
<gene>
    <name evidence="4" type="ORF">I2456_07860</name>
</gene>
<evidence type="ECO:0000256" key="2">
    <source>
        <dbReference type="SAM" id="Phobius"/>
    </source>
</evidence>